<evidence type="ECO:0000313" key="1">
    <source>
        <dbReference type="EMBL" id="GAI35965.1"/>
    </source>
</evidence>
<sequence>MVDVGHPFIDLVLFSPGDYELPLGNYPGPAILTFNLANPGSGDFPNPGLFLIAELLALANPGIALDALPADRIGPDTLRLVN</sequence>
<name>X1PAF1_9ZZZZ</name>
<protein>
    <submittedName>
        <fullName evidence="1">Uncharacterized protein</fullName>
    </submittedName>
</protein>
<dbReference type="EMBL" id="BARV01023370">
    <property type="protein sequence ID" value="GAI35965.1"/>
    <property type="molecule type" value="Genomic_DNA"/>
</dbReference>
<gene>
    <name evidence="1" type="ORF">S06H3_38352</name>
</gene>
<reference evidence="1" key="1">
    <citation type="journal article" date="2014" name="Front. Microbiol.">
        <title>High frequency of phylogenetically diverse reductive dehalogenase-homologous genes in deep subseafloor sedimentary metagenomes.</title>
        <authorList>
            <person name="Kawai M."/>
            <person name="Futagami T."/>
            <person name="Toyoda A."/>
            <person name="Takaki Y."/>
            <person name="Nishi S."/>
            <person name="Hori S."/>
            <person name="Arai W."/>
            <person name="Tsubouchi T."/>
            <person name="Morono Y."/>
            <person name="Uchiyama I."/>
            <person name="Ito T."/>
            <person name="Fujiyama A."/>
            <person name="Inagaki F."/>
            <person name="Takami H."/>
        </authorList>
    </citation>
    <scope>NUCLEOTIDE SEQUENCE</scope>
    <source>
        <strain evidence="1">Expedition CK06-06</strain>
    </source>
</reference>
<accession>X1PAF1</accession>
<comment type="caution">
    <text evidence="1">The sequence shown here is derived from an EMBL/GenBank/DDBJ whole genome shotgun (WGS) entry which is preliminary data.</text>
</comment>
<dbReference type="AlphaFoldDB" id="X1PAF1"/>
<organism evidence="1">
    <name type="scientific">marine sediment metagenome</name>
    <dbReference type="NCBI Taxonomy" id="412755"/>
    <lineage>
        <taxon>unclassified sequences</taxon>
        <taxon>metagenomes</taxon>
        <taxon>ecological metagenomes</taxon>
    </lineage>
</organism>
<proteinExistence type="predicted"/>